<keyword evidence="2" id="KW-1185">Reference proteome</keyword>
<gene>
    <name evidence="1" type="ORF">CVT25_004702</name>
</gene>
<dbReference type="InParanoid" id="A0A409XIR2"/>
<accession>A0A409XIR2</accession>
<organism evidence="1 2">
    <name type="scientific">Psilocybe cyanescens</name>
    <dbReference type="NCBI Taxonomy" id="93625"/>
    <lineage>
        <taxon>Eukaryota</taxon>
        <taxon>Fungi</taxon>
        <taxon>Dikarya</taxon>
        <taxon>Basidiomycota</taxon>
        <taxon>Agaricomycotina</taxon>
        <taxon>Agaricomycetes</taxon>
        <taxon>Agaricomycetidae</taxon>
        <taxon>Agaricales</taxon>
        <taxon>Agaricineae</taxon>
        <taxon>Strophariaceae</taxon>
        <taxon>Psilocybe</taxon>
    </lineage>
</organism>
<dbReference type="OrthoDB" id="3059728at2759"/>
<dbReference type="EMBL" id="NHYD01001575">
    <property type="protein sequence ID" value="PPQ90665.1"/>
    <property type="molecule type" value="Genomic_DNA"/>
</dbReference>
<evidence type="ECO:0000313" key="2">
    <source>
        <dbReference type="Proteomes" id="UP000283269"/>
    </source>
</evidence>
<dbReference type="AlphaFoldDB" id="A0A409XIR2"/>
<comment type="caution">
    <text evidence="1">The sequence shown here is derived from an EMBL/GenBank/DDBJ whole genome shotgun (WGS) entry which is preliminary data.</text>
</comment>
<dbReference type="Proteomes" id="UP000283269">
    <property type="component" value="Unassembled WGS sequence"/>
</dbReference>
<protein>
    <submittedName>
        <fullName evidence="1">Uncharacterized protein</fullName>
    </submittedName>
</protein>
<name>A0A409XIR2_PSICY</name>
<reference evidence="1 2" key="1">
    <citation type="journal article" date="2018" name="Evol. Lett.">
        <title>Horizontal gene cluster transfer increased hallucinogenic mushroom diversity.</title>
        <authorList>
            <person name="Reynolds H.T."/>
            <person name="Vijayakumar V."/>
            <person name="Gluck-Thaler E."/>
            <person name="Korotkin H.B."/>
            <person name="Matheny P.B."/>
            <person name="Slot J.C."/>
        </authorList>
    </citation>
    <scope>NUCLEOTIDE SEQUENCE [LARGE SCALE GENOMIC DNA]</scope>
    <source>
        <strain evidence="1 2">2631</strain>
    </source>
</reference>
<dbReference type="STRING" id="93625.A0A409XIR2"/>
<sequence>MSVFQCIQEYETLLRPSPWLSPKNANTHAHVNLGTRRASRSSKGSRSSYGSQITSHLFYADAHTNNEELSYVAAHTKDQEQEQKMQTQTDYSIPIFRACRMLWMLLHVKPLTLSDIVPSPAHVRSLSEIDMGIDMGPIIAEQPPSAHRRCMASDFCVHVQRGMQLQRQASALGIEVMQQRRKNIHKTSGIRFEGFTSFEEVRRSFEFHYERPSFYSPAGFVLLIIQGSNRLLEAALPQPPTDLLFSLLSTGLSESENSRISQLRC</sequence>
<proteinExistence type="predicted"/>
<evidence type="ECO:0000313" key="1">
    <source>
        <dbReference type="EMBL" id="PPQ90665.1"/>
    </source>
</evidence>